<comment type="caution">
    <text evidence="24">The sequence shown here is derived from an EMBL/GenBank/DDBJ whole genome shotgun (WGS) entry which is preliminary data.</text>
</comment>
<keyword evidence="4" id="KW-0540">Nuclease</keyword>
<dbReference type="InterPro" id="IPR011545">
    <property type="entry name" value="DEAD/DEAH_box_helicase_dom"/>
</dbReference>
<keyword evidence="25" id="KW-1185">Reference proteome</keyword>
<evidence type="ECO:0000313" key="25">
    <source>
        <dbReference type="Proteomes" id="UP001279734"/>
    </source>
</evidence>
<dbReference type="InterPro" id="IPR036085">
    <property type="entry name" value="PAZ_dom_sf"/>
</dbReference>
<evidence type="ECO:0000256" key="3">
    <source>
        <dbReference type="ARBA" id="ARBA00004123"/>
    </source>
</evidence>
<evidence type="ECO:0000256" key="9">
    <source>
        <dbReference type="ARBA" id="ARBA00022801"/>
    </source>
</evidence>
<organism evidence="24 25">
    <name type="scientific">Nepenthes gracilis</name>
    <name type="common">Slender pitcher plant</name>
    <dbReference type="NCBI Taxonomy" id="150966"/>
    <lineage>
        <taxon>Eukaryota</taxon>
        <taxon>Viridiplantae</taxon>
        <taxon>Streptophyta</taxon>
        <taxon>Embryophyta</taxon>
        <taxon>Tracheophyta</taxon>
        <taxon>Spermatophyta</taxon>
        <taxon>Magnoliopsida</taxon>
        <taxon>eudicotyledons</taxon>
        <taxon>Gunneridae</taxon>
        <taxon>Pentapetalae</taxon>
        <taxon>Caryophyllales</taxon>
        <taxon>Nepenthaceae</taxon>
        <taxon>Nepenthes</taxon>
    </lineage>
</organism>
<comment type="similarity">
    <text evidence="17 18">Belongs to the helicase family. Dicer subfamily.</text>
</comment>
<keyword evidence="10" id="KW-0347">Helicase</keyword>
<dbReference type="PANTHER" id="PTHR14950">
    <property type="entry name" value="DICER-RELATED"/>
    <property type="match status" value="1"/>
</dbReference>
<feature type="domain" description="PAZ" evidence="20">
    <location>
        <begin position="830"/>
        <end position="938"/>
    </location>
</feature>
<dbReference type="SMART" id="SM00535">
    <property type="entry name" value="RIBOc"/>
    <property type="match status" value="2"/>
</dbReference>
<keyword evidence="9" id="KW-0378">Hydrolase</keyword>
<sequence length="1402" mass="158179">MGAMDMELSQTEDPSSSPLPFARSYQIEALEKAIKQNTIVFLETGSGKTLIAIMLLRFYAHLLKKPSSPYIAIFLVPTVVLVTQQAESISMHTDLKVGKYWGEMGVDFWDAATWKEQQNKHEVLVMTPAILLDALRRSFIELDKIEALIFDECHNARGKHPYACIMKEFYHRQLPNSKLPRIFGMTASPIKAKGCSTSTYWKQISELENVLNSKVHTCKSESVLAEFIPFSTVKLKLYEEINFPCALYKRLEDELRKLTIKHKSSLKKLTLAESAEDSALKKLEKMSNTFLFCFTELGLWLALKAAEFLSSVEIGIVIWGDMDTKVETIVHGFALDVFKLLSSYVPSGLEWSNCDNMKADVEAGFLTAKTLCLVESLLEYRKFVDLRCIIFVERVITAVVVRALLSMVLLKLCGWNTEYIAGCNAALQTQSRRKHNEIVEEFRKGKVNIIVATSILEEGLDVQSCNLVIRFDPSHTVCSFIQSRGRARMPNSDFLIMVNSGDDSELSRVKNYVSSGDMMRKESLSHASLPCGPAEFDQYDDMFYRVESTGALVTLSSSVSLIYFYCSRLPSDGYFKPYPRFIIDEESELCTIQFPNSCPIQSIVVQGSRKKLKQIACLEACKKLHKIGALTDHLVPDIVAEHILAQEIEEVPYCDEQACYFAPELVSFSQRNYSVEYYCYIIEMEKNFVYDISVHDTVLLVINELNFDVGNIDFDLEVDRGNIAVHMRYLGRISLTLDQILHCRRFQVAVLSILLDHNIEKLIKVVDKLQKDEDFTHVDYLLLPGCGHGSPENSSFIDWNCISSGLFQSSNVMDSHTDCIHSGDSCLVYTNNGFVCGCMLKNCLVYTPHNGYMYCITGFLNDLNGNSHLRLKDGEVVTYKDYYKNQYGLDLQFEEQALLCGRHIIGVQNCLQRCRQQKDKEPSASSVELPPELCFVLMSPISVNTFYTFSFVPSIMHRVESLLLSANLRKMLADQCMQEVDIPVMKVLEAITTRKCQESFHLESMEILGDSFLKYAVSQQLFVNYQNNHEGLLSLKRQKIISNAALCKLGCKKKIPGFIRNEPFDPKEWVIPGDPCGNSVLAEEQLSASRKIYIRGSKKIKRKRVADVVEALIGAFLSSGGEAAALVLMNWLGIEVDFFNTPYQREFPTCSTMHINIKHLEALLRYSFRDATLLVEALAHGSYVLPGIPRCYQRLEFLGDAVLDHLITLHLYSEYPALSPGLLTDLRSASVNNDCYAQSALRAGLHKHILHCSQELHKHLVATLYNLDQLSSEATYGWGFETNFPKVLADIIESLAGAIFVDSGYDKETVFKSIRPLLEPLVTPETLKVHPVKELHDLCQRQHFDIRKPVESYVGGQASITLEVEANGIVHSHTSTASDKSTAKRLACKGILMSLKGSILEI</sequence>
<evidence type="ECO:0000256" key="17">
    <source>
        <dbReference type="ARBA" id="ARBA00035116"/>
    </source>
</evidence>
<dbReference type="GO" id="GO:0004525">
    <property type="term" value="F:ribonuclease III activity"/>
    <property type="evidence" value="ECO:0007669"/>
    <property type="project" value="InterPro"/>
</dbReference>
<dbReference type="InterPro" id="IPR001650">
    <property type="entry name" value="Helicase_C-like"/>
</dbReference>
<comment type="cofactor">
    <cofactor evidence="1">
        <name>Mn(2+)</name>
        <dbReference type="ChEBI" id="CHEBI:29035"/>
    </cofactor>
</comment>
<gene>
    <name evidence="24" type="ORF">Nepgr_009448</name>
</gene>
<dbReference type="PROSITE" id="PS00517">
    <property type="entry name" value="RNASE_3_1"/>
    <property type="match status" value="1"/>
</dbReference>
<evidence type="ECO:0000256" key="6">
    <source>
        <dbReference type="ARBA" id="ARBA00022737"/>
    </source>
</evidence>
<dbReference type="SUPFAM" id="SSF69065">
    <property type="entry name" value="RNase III domain-like"/>
    <property type="match status" value="2"/>
</dbReference>
<evidence type="ECO:0000259" key="23">
    <source>
        <dbReference type="PROSITE" id="PS51327"/>
    </source>
</evidence>
<dbReference type="Gene3D" id="3.40.50.300">
    <property type="entry name" value="P-loop containing nucleotide triphosphate hydrolases"/>
    <property type="match status" value="2"/>
</dbReference>
<evidence type="ECO:0000259" key="21">
    <source>
        <dbReference type="PROSITE" id="PS51192"/>
    </source>
</evidence>
<keyword evidence="14" id="KW-0943">RNA-mediated gene silencing</keyword>
<dbReference type="PROSITE" id="PS50142">
    <property type="entry name" value="RNASE_3_2"/>
    <property type="match status" value="2"/>
</dbReference>
<evidence type="ECO:0000259" key="20">
    <source>
        <dbReference type="PROSITE" id="PS50821"/>
    </source>
</evidence>
<dbReference type="SMART" id="SM00490">
    <property type="entry name" value="HELICc"/>
    <property type="match status" value="1"/>
</dbReference>
<dbReference type="GO" id="GO:0046872">
    <property type="term" value="F:metal ion binding"/>
    <property type="evidence" value="ECO:0007669"/>
    <property type="project" value="UniProtKB-KW"/>
</dbReference>
<dbReference type="SUPFAM" id="SSF54768">
    <property type="entry name" value="dsRNA-binding domain-like"/>
    <property type="match status" value="1"/>
</dbReference>
<dbReference type="SMART" id="SM00487">
    <property type="entry name" value="DEXDc"/>
    <property type="match status" value="1"/>
</dbReference>
<dbReference type="Pfam" id="PF03368">
    <property type="entry name" value="Dicer_dimer"/>
    <property type="match status" value="1"/>
</dbReference>
<dbReference type="Pfam" id="PF00636">
    <property type="entry name" value="Ribonuclease_3"/>
    <property type="match status" value="2"/>
</dbReference>
<evidence type="ECO:0000256" key="13">
    <source>
        <dbReference type="ARBA" id="ARBA00022884"/>
    </source>
</evidence>
<evidence type="ECO:0000256" key="16">
    <source>
        <dbReference type="ARBA" id="ARBA00023242"/>
    </source>
</evidence>
<dbReference type="PANTHER" id="PTHR14950:SF70">
    <property type="entry name" value="ENDORIBONUCLEASE DICER HOMOLOG 2"/>
    <property type="match status" value="1"/>
</dbReference>
<evidence type="ECO:0000259" key="22">
    <source>
        <dbReference type="PROSITE" id="PS51194"/>
    </source>
</evidence>
<dbReference type="InterPro" id="IPR036389">
    <property type="entry name" value="RNase_III_sf"/>
</dbReference>
<dbReference type="InterPro" id="IPR038248">
    <property type="entry name" value="Dicer_dimer_sf"/>
</dbReference>
<comment type="cofactor">
    <cofactor evidence="2">
        <name>Mg(2+)</name>
        <dbReference type="ChEBI" id="CHEBI:18420"/>
    </cofactor>
</comment>
<dbReference type="Pfam" id="PF00271">
    <property type="entry name" value="Helicase_C"/>
    <property type="match status" value="1"/>
</dbReference>
<evidence type="ECO:0000259" key="19">
    <source>
        <dbReference type="PROSITE" id="PS50142"/>
    </source>
</evidence>
<dbReference type="GO" id="GO:0005737">
    <property type="term" value="C:cytoplasm"/>
    <property type="evidence" value="ECO:0007669"/>
    <property type="project" value="TreeGrafter"/>
</dbReference>
<keyword evidence="5" id="KW-0479">Metal-binding</keyword>
<dbReference type="PROSITE" id="PS51327">
    <property type="entry name" value="DICER_DSRBF"/>
    <property type="match status" value="1"/>
</dbReference>
<evidence type="ECO:0000313" key="24">
    <source>
        <dbReference type="EMBL" id="GMH07608.1"/>
    </source>
</evidence>
<dbReference type="InterPro" id="IPR000999">
    <property type="entry name" value="RNase_III_dom"/>
</dbReference>
<evidence type="ECO:0000256" key="1">
    <source>
        <dbReference type="ARBA" id="ARBA00001936"/>
    </source>
</evidence>
<name>A0AAD3SAK2_NEPGR</name>
<keyword evidence="12" id="KW-0460">Magnesium</keyword>
<evidence type="ECO:0000256" key="8">
    <source>
        <dbReference type="ARBA" id="ARBA00022759"/>
    </source>
</evidence>
<dbReference type="Gene3D" id="2.170.260.10">
    <property type="entry name" value="paz domain"/>
    <property type="match status" value="1"/>
</dbReference>
<dbReference type="EMBL" id="BSYO01000007">
    <property type="protein sequence ID" value="GMH07608.1"/>
    <property type="molecule type" value="Genomic_DNA"/>
</dbReference>
<reference evidence="24" key="1">
    <citation type="submission" date="2023-05" db="EMBL/GenBank/DDBJ databases">
        <title>Nepenthes gracilis genome sequencing.</title>
        <authorList>
            <person name="Fukushima K."/>
        </authorList>
    </citation>
    <scope>NUCLEOTIDE SEQUENCE</scope>
    <source>
        <strain evidence="24">SING2019-196</strain>
    </source>
</reference>
<dbReference type="Gene3D" id="1.10.1520.10">
    <property type="entry name" value="Ribonuclease III domain"/>
    <property type="match status" value="2"/>
</dbReference>
<dbReference type="GO" id="GO:0010267">
    <property type="term" value="P:ta-siRNA processing"/>
    <property type="evidence" value="ECO:0007669"/>
    <property type="project" value="UniProtKB-ARBA"/>
</dbReference>
<dbReference type="PROSITE" id="PS51194">
    <property type="entry name" value="HELICASE_CTER"/>
    <property type="match status" value="1"/>
</dbReference>
<keyword evidence="11" id="KW-0067">ATP-binding</keyword>
<comment type="subcellular location">
    <subcellularLocation>
        <location evidence="3">Nucleus</location>
    </subcellularLocation>
</comment>
<evidence type="ECO:0000256" key="11">
    <source>
        <dbReference type="ARBA" id="ARBA00022840"/>
    </source>
</evidence>
<dbReference type="GO" id="GO:0005634">
    <property type="term" value="C:nucleus"/>
    <property type="evidence" value="ECO:0007669"/>
    <property type="project" value="UniProtKB-SubCell"/>
</dbReference>
<dbReference type="Pfam" id="PF02170">
    <property type="entry name" value="PAZ"/>
    <property type="match status" value="1"/>
</dbReference>
<dbReference type="GO" id="GO:0003723">
    <property type="term" value="F:RNA binding"/>
    <property type="evidence" value="ECO:0007669"/>
    <property type="project" value="UniProtKB-UniRule"/>
</dbReference>
<keyword evidence="16" id="KW-0539">Nucleus</keyword>
<dbReference type="FunFam" id="3.30.160.380:FF:000001">
    <property type="entry name" value="Endoribonuclease dicer-like 1"/>
    <property type="match status" value="1"/>
</dbReference>
<feature type="domain" description="Helicase C-terminal" evidence="22">
    <location>
        <begin position="376"/>
        <end position="537"/>
    </location>
</feature>
<keyword evidence="7" id="KW-0547">Nucleotide-binding</keyword>
<dbReference type="SUPFAM" id="SSF52540">
    <property type="entry name" value="P-loop containing nucleoside triphosphate hydrolases"/>
    <property type="match status" value="1"/>
</dbReference>
<feature type="domain" description="RNase III" evidence="19">
    <location>
        <begin position="1157"/>
        <end position="1304"/>
    </location>
</feature>
<keyword evidence="15" id="KW-0464">Manganese</keyword>
<dbReference type="FunFam" id="3.40.50.300:FF:000705">
    <property type="entry name" value="Endoribonuclease dicer-like protein"/>
    <property type="match status" value="1"/>
</dbReference>
<evidence type="ECO:0000256" key="5">
    <source>
        <dbReference type="ARBA" id="ARBA00022723"/>
    </source>
</evidence>
<dbReference type="SUPFAM" id="SSF101690">
    <property type="entry name" value="PAZ domain"/>
    <property type="match status" value="1"/>
</dbReference>
<dbReference type="Gene3D" id="3.30.160.380">
    <property type="entry name" value="Dicer dimerisation domain"/>
    <property type="match status" value="1"/>
</dbReference>
<dbReference type="Proteomes" id="UP001279734">
    <property type="component" value="Unassembled WGS sequence"/>
</dbReference>
<protein>
    <submittedName>
        <fullName evidence="24">Uncharacterized protein</fullName>
    </submittedName>
</protein>
<evidence type="ECO:0000256" key="4">
    <source>
        <dbReference type="ARBA" id="ARBA00022722"/>
    </source>
</evidence>
<accession>A0AAD3SAK2</accession>
<evidence type="ECO:0000256" key="15">
    <source>
        <dbReference type="ARBA" id="ARBA00023211"/>
    </source>
</evidence>
<evidence type="ECO:0000256" key="10">
    <source>
        <dbReference type="ARBA" id="ARBA00022806"/>
    </source>
</evidence>
<dbReference type="PROSITE" id="PS50821">
    <property type="entry name" value="PAZ"/>
    <property type="match status" value="1"/>
</dbReference>
<dbReference type="GO" id="GO:0004386">
    <property type="term" value="F:helicase activity"/>
    <property type="evidence" value="ECO:0007669"/>
    <property type="project" value="UniProtKB-KW"/>
</dbReference>
<feature type="domain" description="Helicase ATP-binding" evidence="21">
    <location>
        <begin position="29"/>
        <end position="207"/>
    </location>
</feature>
<keyword evidence="13 18" id="KW-0694">RNA-binding</keyword>
<feature type="domain" description="RNase III" evidence="19">
    <location>
        <begin position="989"/>
        <end position="1121"/>
    </location>
</feature>
<dbReference type="InterPro" id="IPR005034">
    <property type="entry name" value="Dicer_dimerisation"/>
</dbReference>
<dbReference type="InterPro" id="IPR003100">
    <property type="entry name" value="PAZ_dom"/>
</dbReference>
<evidence type="ECO:0000256" key="14">
    <source>
        <dbReference type="ARBA" id="ARBA00023158"/>
    </source>
</evidence>
<dbReference type="Pfam" id="PF00270">
    <property type="entry name" value="DEAD"/>
    <property type="match status" value="1"/>
</dbReference>
<dbReference type="InterPro" id="IPR027417">
    <property type="entry name" value="P-loop_NTPase"/>
</dbReference>
<dbReference type="CDD" id="cd00593">
    <property type="entry name" value="RIBOc"/>
    <property type="match status" value="2"/>
</dbReference>
<dbReference type="InterPro" id="IPR014001">
    <property type="entry name" value="Helicase_ATP-bd"/>
</dbReference>
<proteinExistence type="inferred from homology"/>
<keyword evidence="6" id="KW-0677">Repeat</keyword>
<keyword evidence="8" id="KW-0255">Endonuclease</keyword>
<dbReference type="FunFam" id="3.40.50.300:FF:000420">
    <property type="entry name" value="Endoribonuclease dicer-like 1"/>
    <property type="match status" value="1"/>
</dbReference>
<dbReference type="CDD" id="cd18034">
    <property type="entry name" value="DEXHc_dicer"/>
    <property type="match status" value="1"/>
</dbReference>
<evidence type="ECO:0000256" key="2">
    <source>
        <dbReference type="ARBA" id="ARBA00001946"/>
    </source>
</evidence>
<dbReference type="PROSITE" id="PS51192">
    <property type="entry name" value="HELICASE_ATP_BIND_1"/>
    <property type="match status" value="1"/>
</dbReference>
<evidence type="ECO:0000256" key="18">
    <source>
        <dbReference type="PROSITE-ProRule" id="PRU00657"/>
    </source>
</evidence>
<evidence type="ECO:0000256" key="12">
    <source>
        <dbReference type="ARBA" id="ARBA00022842"/>
    </source>
</evidence>
<dbReference type="SMART" id="SM00949">
    <property type="entry name" value="PAZ"/>
    <property type="match status" value="1"/>
</dbReference>
<dbReference type="GO" id="GO:0005524">
    <property type="term" value="F:ATP binding"/>
    <property type="evidence" value="ECO:0007669"/>
    <property type="project" value="UniProtKB-KW"/>
</dbReference>
<evidence type="ECO:0000256" key="7">
    <source>
        <dbReference type="ARBA" id="ARBA00022741"/>
    </source>
</evidence>
<feature type="domain" description="Dicer dsRNA-binding fold" evidence="23">
    <location>
        <begin position="558"/>
        <end position="644"/>
    </location>
</feature>
<dbReference type="FunFam" id="1.10.1520.10:FF:000004">
    <property type="entry name" value="Endoribonuclease dicer-like 1"/>
    <property type="match status" value="1"/>
</dbReference>